<organism evidence="8 9">
    <name type="scientific">Polaribacter glomeratus</name>
    <dbReference type="NCBI Taxonomy" id="102"/>
    <lineage>
        <taxon>Bacteria</taxon>
        <taxon>Pseudomonadati</taxon>
        <taxon>Bacteroidota</taxon>
        <taxon>Flavobacteriia</taxon>
        <taxon>Flavobacteriales</taxon>
        <taxon>Flavobacteriaceae</taxon>
    </lineage>
</organism>
<comment type="catalytic activity">
    <reaction evidence="7">
        <text>L-cysteinyl-[prolipoprotein] + a 1,2-diacyl-sn-glycero-3-phospho-(1'-sn-glycerol) = an S-1,2-diacyl-sn-glyceryl-L-cysteinyl-[prolipoprotein] + sn-glycerol 1-phosphate + H(+)</text>
        <dbReference type="Rhea" id="RHEA:56712"/>
        <dbReference type="Rhea" id="RHEA-COMP:14679"/>
        <dbReference type="Rhea" id="RHEA-COMP:14680"/>
        <dbReference type="ChEBI" id="CHEBI:15378"/>
        <dbReference type="ChEBI" id="CHEBI:29950"/>
        <dbReference type="ChEBI" id="CHEBI:57685"/>
        <dbReference type="ChEBI" id="CHEBI:64716"/>
        <dbReference type="ChEBI" id="CHEBI:140658"/>
        <dbReference type="EC" id="2.5.1.145"/>
    </reaction>
</comment>
<proteinExistence type="inferred from homology"/>
<evidence type="ECO:0000256" key="5">
    <source>
        <dbReference type="ARBA" id="ARBA00022989"/>
    </source>
</evidence>
<dbReference type="Proteomes" id="UP000239068">
    <property type="component" value="Unassembled WGS sequence"/>
</dbReference>
<dbReference type="PANTHER" id="PTHR30589:SF0">
    <property type="entry name" value="PHOSPHATIDYLGLYCEROL--PROLIPOPROTEIN DIACYLGLYCERYL TRANSFERASE"/>
    <property type="match status" value="1"/>
</dbReference>
<evidence type="ECO:0000256" key="1">
    <source>
        <dbReference type="ARBA" id="ARBA00007150"/>
    </source>
</evidence>
<keyword evidence="5 7" id="KW-1133">Transmembrane helix</keyword>
<evidence type="ECO:0000256" key="6">
    <source>
        <dbReference type="ARBA" id="ARBA00023136"/>
    </source>
</evidence>
<dbReference type="InterPro" id="IPR001640">
    <property type="entry name" value="Lgt"/>
</dbReference>
<keyword evidence="9" id="KW-1185">Reference proteome</keyword>
<feature type="transmembrane region" description="Helical" evidence="7">
    <location>
        <begin position="191"/>
        <end position="208"/>
    </location>
</feature>
<dbReference type="GO" id="GO:0008961">
    <property type="term" value="F:phosphatidylglycerol-prolipoprotein diacylglyceryl transferase activity"/>
    <property type="evidence" value="ECO:0007669"/>
    <property type="project" value="UniProtKB-UniRule"/>
</dbReference>
<evidence type="ECO:0000313" key="9">
    <source>
        <dbReference type="Proteomes" id="UP000239068"/>
    </source>
</evidence>
<dbReference type="OrthoDB" id="871140at2"/>
<keyword evidence="6 7" id="KW-0472">Membrane</keyword>
<feature type="transmembrane region" description="Helical" evidence="7">
    <location>
        <begin position="162"/>
        <end position="179"/>
    </location>
</feature>
<accession>A0A2S7WW06</accession>
<dbReference type="RefSeq" id="WP_105020354.1">
    <property type="nucleotide sequence ID" value="NZ_MSCM01000001.1"/>
</dbReference>
<dbReference type="HAMAP" id="MF_01147">
    <property type="entry name" value="Lgt"/>
    <property type="match status" value="1"/>
</dbReference>
<evidence type="ECO:0000313" key="8">
    <source>
        <dbReference type="EMBL" id="PQJ81784.1"/>
    </source>
</evidence>
<gene>
    <name evidence="7" type="primary">lgt</name>
    <name evidence="8" type="ORF">BTO16_04005</name>
</gene>
<dbReference type="AlphaFoldDB" id="A0A2S7WW06"/>
<feature type="transmembrane region" description="Helical" evidence="7">
    <location>
        <begin position="220"/>
        <end position="240"/>
    </location>
</feature>
<feature type="transmembrane region" description="Helical" evidence="7">
    <location>
        <begin position="77"/>
        <end position="103"/>
    </location>
</feature>
<evidence type="ECO:0000256" key="3">
    <source>
        <dbReference type="ARBA" id="ARBA00022679"/>
    </source>
</evidence>
<dbReference type="UniPathway" id="UPA00664"/>
<feature type="transmembrane region" description="Helical" evidence="7">
    <location>
        <begin position="43"/>
        <end position="65"/>
    </location>
</feature>
<dbReference type="Pfam" id="PF01790">
    <property type="entry name" value="LGT"/>
    <property type="match status" value="1"/>
</dbReference>
<dbReference type="EC" id="2.5.1.145" evidence="7"/>
<name>A0A2S7WW06_9FLAO</name>
<reference evidence="8 9" key="1">
    <citation type="submission" date="2016-12" db="EMBL/GenBank/DDBJ databases">
        <title>Trade-off between light-utilization and light-protection in marine flavobacteria.</title>
        <authorList>
            <person name="Kumagai Y."/>
            <person name="Yoshizawa S."/>
            <person name="Kogure K."/>
            <person name="Iwasaki W."/>
        </authorList>
    </citation>
    <scope>NUCLEOTIDE SEQUENCE [LARGE SCALE GENOMIC DNA]</scope>
    <source>
        <strain evidence="8 9">ATCC 43844</strain>
    </source>
</reference>
<comment type="function">
    <text evidence="7">Catalyzes the transfer of the diacylglyceryl group from phosphatidylglycerol to the sulfhydryl group of the N-terminal cysteine of a prolipoprotein, the first step in the formation of mature lipoproteins.</text>
</comment>
<feature type="transmembrane region" description="Helical" evidence="7">
    <location>
        <begin position="12"/>
        <end position="31"/>
    </location>
</feature>
<evidence type="ECO:0000256" key="2">
    <source>
        <dbReference type="ARBA" id="ARBA00022475"/>
    </source>
</evidence>
<protein>
    <recommendedName>
        <fullName evidence="7">Phosphatidylglycerol--prolipoprotein diacylglyceryl transferase</fullName>
        <ecNumber evidence="7">2.5.1.145</ecNumber>
    </recommendedName>
</protein>
<keyword evidence="3 7" id="KW-0808">Transferase</keyword>
<feature type="binding site" evidence="7">
    <location>
        <position position="129"/>
    </location>
    <ligand>
        <name>a 1,2-diacyl-sn-glycero-3-phospho-(1'-sn-glycerol)</name>
        <dbReference type="ChEBI" id="CHEBI:64716"/>
    </ligand>
</feature>
<comment type="similarity">
    <text evidence="1 7">Belongs to the Lgt family.</text>
</comment>
<sequence>MYPKIIEYQNITIYTYALCIVLGTLLAVIYTKIQTKKALNLEIPNNFFYLVFTAGFVGGKLFLFFEKPIYYLQNPKSIFNIFSGGFVFYGSFICCVFTIIWYLKKHKTSALPMLDILAITTTIVHAIGRMGCFFAGCCYGKPTDSFFGVIFPTTNNVAVHPTQLYEVFSILIIMCLLFIIKRNKKFNGQIFISYITLYAIARSILEIYRGDYRGFILDGFISHSQFIAIILLTITAYLYFKLKQKTITN</sequence>
<keyword evidence="2 7" id="KW-1003">Cell membrane</keyword>
<dbReference type="GO" id="GO:0042158">
    <property type="term" value="P:lipoprotein biosynthetic process"/>
    <property type="evidence" value="ECO:0007669"/>
    <property type="project" value="UniProtKB-UniRule"/>
</dbReference>
<dbReference type="PANTHER" id="PTHR30589">
    <property type="entry name" value="PROLIPOPROTEIN DIACYLGLYCERYL TRANSFERASE"/>
    <property type="match status" value="1"/>
</dbReference>
<dbReference type="GO" id="GO:0005886">
    <property type="term" value="C:plasma membrane"/>
    <property type="evidence" value="ECO:0007669"/>
    <property type="project" value="UniProtKB-SubCell"/>
</dbReference>
<keyword evidence="4 7" id="KW-0812">Transmembrane</keyword>
<dbReference type="EMBL" id="MSCM01000001">
    <property type="protein sequence ID" value="PQJ81784.1"/>
    <property type="molecule type" value="Genomic_DNA"/>
</dbReference>
<comment type="caution">
    <text evidence="8">The sequence shown here is derived from an EMBL/GenBank/DDBJ whole genome shotgun (WGS) entry which is preliminary data.</text>
</comment>
<comment type="subcellular location">
    <subcellularLocation>
        <location evidence="7">Cell membrane</location>
        <topology evidence="7">Multi-pass membrane protein</topology>
    </subcellularLocation>
</comment>
<evidence type="ECO:0000256" key="4">
    <source>
        <dbReference type="ARBA" id="ARBA00022692"/>
    </source>
</evidence>
<evidence type="ECO:0000256" key="7">
    <source>
        <dbReference type="HAMAP-Rule" id="MF_01147"/>
    </source>
</evidence>
<comment type="pathway">
    <text evidence="7">Protein modification; lipoprotein biosynthesis (diacylglyceryl transfer).</text>
</comment>